<dbReference type="InterPro" id="IPR009057">
    <property type="entry name" value="Homeodomain-like_sf"/>
</dbReference>
<proteinExistence type="predicted"/>
<comment type="caution">
    <text evidence="5">The sequence shown here is derived from an EMBL/GenBank/DDBJ whole genome shotgun (WGS) entry which is preliminary data.</text>
</comment>
<name>A0ABV5S2Y6_9ACTN</name>
<dbReference type="InterPro" id="IPR001647">
    <property type="entry name" value="HTH_TetR"/>
</dbReference>
<dbReference type="PANTHER" id="PTHR30055">
    <property type="entry name" value="HTH-TYPE TRANSCRIPTIONAL REGULATOR RUTR"/>
    <property type="match status" value="1"/>
</dbReference>
<dbReference type="Pfam" id="PF00440">
    <property type="entry name" value="TetR_N"/>
    <property type="match status" value="1"/>
</dbReference>
<feature type="DNA-binding region" description="H-T-H motif" evidence="2">
    <location>
        <begin position="36"/>
        <end position="55"/>
    </location>
</feature>
<dbReference type="PANTHER" id="PTHR30055:SF209">
    <property type="entry name" value="POSSIBLE TRANSCRIPTIONAL REGULATORY PROTEIN (PROBABLY TETR-FAMILY)"/>
    <property type="match status" value="1"/>
</dbReference>
<evidence type="ECO:0000256" key="2">
    <source>
        <dbReference type="PROSITE-ProRule" id="PRU00335"/>
    </source>
</evidence>
<keyword evidence="1 2" id="KW-0238">DNA-binding</keyword>
<dbReference type="SUPFAM" id="SSF46689">
    <property type="entry name" value="Homeodomain-like"/>
    <property type="match status" value="1"/>
</dbReference>
<evidence type="ECO:0000313" key="6">
    <source>
        <dbReference type="Proteomes" id="UP001589532"/>
    </source>
</evidence>
<evidence type="ECO:0000256" key="1">
    <source>
        <dbReference type="ARBA" id="ARBA00023125"/>
    </source>
</evidence>
<evidence type="ECO:0000256" key="3">
    <source>
        <dbReference type="SAM" id="MobiDB-lite"/>
    </source>
</evidence>
<dbReference type="Proteomes" id="UP001589532">
    <property type="component" value="Unassembled WGS sequence"/>
</dbReference>
<keyword evidence="6" id="KW-1185">Reference proteome</keyword>
<feature type="domain" description="HTH tetR-type" evidence="4">
    <location>
        <begin position="15"/>
        <end position="73"/>
    </location>
</feature>
<sequence length="221" mass="24007">MSVPYELTGRHQQKARTRGALVEAARRLLADGADPTVEDAAAAAGISRTTAYRYFPNQYALLAAVHPQIEQASLLPPDPPADPEARLDLVMTAFIQLTLDWEPQLRTSLRLSLHPDTGQPPLRGGRAIGWIEDALAPLAHTHPGLDLHRLAVTIRSATGIESLIWLTDIAGLTRRQAADTMRWSARALLTAALDEHRPGSQVSDQRTPTTPDGRPPAPPAR</sequence>
<evidence type="ECO:0000259" key="4">
    <source>
        <dbReference type="PROSITE" id="PS50977"/>
    </source>
</evidence>
<protein>
    <submittedName>
        <fullName evidence="5">TetR/AcrR family transcriptional regulator</fullName>
    </submittedName>
</protein>
<dbReference type="PROSITE" id="PS50977">
    <property type="entry name" value="HTH_TETR_2"/>
    <property type="match status" value="1"/>
</dbReference>
<feature type="region of interest" description="Disordered" evidence="3">
    <location>
        <begin position="194"/>
        <end position="221"/>
    </location>
</feature>
<evidence type="ECO:0000313" key="5">
    <source>
        <dbReference type="EMBL" id="MFB9625389.1"/>
    </source>
</evidence>
<accession>A0ABV5S2Y6</accession>
<organism evidence="5 6">
    <name type="scientific">Nonomuraea helvata</name>
    <dbReference type="NCBI Taxonomy" id="37484"/>
    <lineage>
        <taxon>Bacteria</taxon>
        <taxon>Bacillati</taxon>
        <taxon>Actinomycetota</taxon>
        <taxon>Actinomycetes</taxon>
        <taxon>Streptosporangiales</taxon>
        <taxon>Streptosporangiaceae</taxon>
        <taxon>Nonomuraea</taxon>
    </lineage>
</organism>
<dbReference type="RefSeq" id="WP_344987831.1">
    <property type="nucleotide sequence ID" value="NZ_BAAAXV010000002.1"/>
</dbReference>
<dbReference type="Gene3D" id="1.10.357.10">
    <property type="entry name" value="Tetracycline Repressor, domain 2"/>
    <property type="match status" value="1"/>
</dbReference>
<reference evidence="5 6" key="1">
    <citation type="submission" date="2024-09" db="EMBL/GenBank/DDBJ databases">
        <authorList>
            <person name="Sun Q."/>
            <person name="Mori K."/>
        </authorList>
    </citation>
    <scope>NUCLEOTIDE SEQUENCE [LARGE SCALE GENOMIC DNA]</scope>
    <source>
        <strain evidence="5 6">JCM 3143</strain>
    </source>
</reference>
<dbReference type="EMBL" id="JBHMBW010000016">
    <property type="protein sequence ID" value="MFB9625389.1"/>
    <property type="molecule type" value="Genomic_DNA"/>
</dbReference>
<dbReference type="InterPro" id="IPR050109">
    <property type="entry name" value="HTH-type_TetR-like_transc_reg"/>
</dbReference>
<gene>
    <name evidence="5" type="ORF">ACFFSA_20060</name>
</gene>